<evidence type="ECO:0000256" key="1">
    <source>
        <dbReference type="SAM" id="MobiDB-lite"/>
    </source>
</evidence>
<gene>
    <name evidence="3" type="ORF">PSON_ATCC_30995.1.T1290147</name>
</gene>
<sequence>MSEERYQTSKQENVDKQEEIVHRNVKKNIENKKQINNEEKDFKENSQPESRNYLTIIIYGLIILGLIGGSVLGYKILKAGNVQDEEQMDFFVQTISQTLLNDLRQQKLLIIEEQKKQLQNFYEKQFSNIHWQKIVKYIQQQPNVIVSQDKKKWIQKE</sequence>
<protein>
    <recommendedName>
        <fullName evidence="5">Transmembrane protein</fullName>
    </recommendedName>
</protein>
<proteinExistence type="predicted"/>
<evidence type="ECO:0000313" key="4">
    <source>
        <dbReference type="Proteomes" id="UP000692954"/>
    </source>
</evidence>
<evidence type="ECO:0008006" key="5">
    <source>
        <dbReference type="Google" id="ProtNLM"/>
    </source>
</evidence>
<keyword evidence="2" id="KW-0472">Membrane</keyword>
<name>A0A8S1R012_9CILI</name>
<evidence type="ECO:0000256" key="2">
    <source>
        <dbReference type="SAM" id="Phobius"/>
    </source>
</evidence>
<evidence type="ECO:0000313" key="3">
    <source>
        <dbReference type="EMBL" id="CAD8121049.1"/>
    </source>
</evidence>
<feature type="transmembrane region" description="Helical" evidence="2">
    <location>
        <begin position="53"/>
        <end position="74"/>
    </location>
</feature>
<organism evidence="3 4">
    <name type="scientific">Paramecium sonneborni</name>
    <dbReference type="NCBI Taxonomy" id="65129"/>
    <lineage>
        <taxon>Eukaryota</taxon>
        <taxon>Sar</taxon>
        <taxon>Alveolata</taxon>
        <taxon>Ciliophora</taxon>
        <taxon>Intramacronucleata</taxon>
        <taxon>Oligohymenophorea</taxon>
        <taxon>Peniculida</taxon>
        <taxon>Parameciidae</taxon>
        <taxon>Paramecium</taxon>
    </lineage>
</organism>
<dbReference type="EMBL" id="CAJJDN010000129">
    <property type="protein sequence ID" value="CAD8121049.1"/>
    <property type="molecule type" value="Genomic_DNA"/>
</dbReference>
<keyword evidence="2" id="KW-1133">Transmembrane helix</keyword>
<dbReference type="AlphaFoldDB" id="A0A8S1R012"/>
<accession>A0A8S1R012</accession>
<keyword evidence="2" id="KW-0812">Transmembrane</keyword>
<keyword evidence="4" id="KW-1185">Reference proteome</keyword>
<comment type="caution">
    <text evidence="3">The sequence shown here is derived from an EMBL/GenBank/DDBJ whole genome shotgun (WGS) entry which is preliminary data.</text>
</comment>
<feature type="region of interest" description="Disordered" evidence="1">
    <location>
        <begin position="1"/>
        <end position="22"/>
    </location>
</feature>
<reference evidence="3" key="1">
    <citation type="submission" date="2021-01" db="EMBL/GenBank/DDBJ databases">
        <authorList>
            <consortium name="Genoscope - CEA"/>
            <person name="William W."/>
        </authorList>
    </citation>
    <scope>NUCLEOTIDE SEQUENCE</scope>
</reference>
<dbReference type="Proteomes" id="UP000692954">
    <property type="component" value="Unassembled WGS sequence"/>
</dbReference>